<evidence type="ECO:0000313" key="4">
    <source>
        <dbReference type="Proteomes" id="UP000663827"/>
    </source>
</evidence>
<dbReference type="Pfam" id="PF02992">
    <property type="entry name" value="Transposase_21"/>
    <property type="match status" value="1"/>
</dbReference>
<feature type="compositionally biased region" description="Acidic residues" evidence="1">
    <location>
        <begin position="33"/>
        <end position="42"/>
    </location>
</feature>
<dbReference type="InterPro" id="IPR004242">
    <property type="entry name" value="Transposase_21"/>
</dbReference>
<sequence>MFSPAASAVRQRLFDRIIPTSPTPASGQVEHTEPDEDKELDPDTLSGADQVAFYDLKEHEDRYDVLMSTQFDCSSLAFTQSLVLTNTSVAIDIESIVNALPSNNHTTQKFVYRLNAMNLLLDYLKGTECVHPALVAQREGLITAVTTEIEALAQNAMKQWFAYTNGETRRDGLRTVHHENHRDRVYSSPLALSIMVLTAIIHCVMGVSREPCNFIMLSLKAILSLAANMQGAQAQRFMQQHLSRAPDTLATTLHFLNLPPPLQLYVVCPHCSTLYRELDHTKLSETCTTTNLDGVVCGKPLFSNTFRGGRVRRKPIRRYSHQMFETWLAEILLRPGVEDMLESSGPSPNTLLTDVWNGTYWNNFPGNGEGDFFDAPTDELRLCMLLYHDFFNPLRNKTAGKLRSIGCFYMICLNLPPDLRYDTSFAYLASIVPGPSEPPMEALQSYIRPIADEMMQLYDPGIWVSQTHKYPQGRKVRVSVPLNCMDTPAARAFGGFATHGHTCFCYLCSATLDRIGANLLSDFTLRTVQAHRTQAANCDNASSLAVRKQLFTQYGVRSCEWLHFGWWDMFSGTVIGPLHWVRNILDKQLHRNMNWSWNLPTGIPSPPPLSRPISKLEYEWGQRALYELNGPLFAQYKLPEPLVRHLCRERSIYEAGLSGRYLMTELNQWRVQCGIINAEGQLTQPVVHDGNIIPLSVAKAHYHLSKTSRSSTLQSHASARDLEYLCRFFGLPCSGSKPTLADRLIAYYADVRVQDLPNTVDYSKQQKASVAVLGADVLTEIQNDMGRTTLPRWIKHPPKNFGTISHGKLQSEEYKSLALVSFVFTLVRLWGTESHGPFRERLDHFLHLMLAVRVLSFQSLVESDIAAFEYHYGKYLEELSRLYPYASRTPTQHMGLHIPTFLRSLGPSTRFSESTCEMFIGMLQDIGTNFKFGDLEMTIHREFIMAARLKGLVEQDSFINGLGQFGDVARKYLGGKIPGKVGSGWRTHRIARTTTPDSDISLILNTWATSHGILCSPRQVHTCSSIQQGNVFYAPSTHSAGDSCVLFCCPSFVDPHPGRIDLIIEDPQNSQILLLLRPFIPLSAEDSTFDPYWAHPLVGENGAAIARLYYDDVSSTALVIEPKDLVAHVAICNYYDPRISRGHVAVLSLDLKHARYR</sequence>
<dbReference type="PROSITE" id="PS50800">
    <property type="entry name" value="SAP"/>
    <property type="match status" value="1"/>
</dbReference>
<dbReference type="EMBL" id="CAJNJQ010000270">
    <property type="protein sequence ID" value="CAE7067092.1"/>
    <property type="molecule type" value="Genomic_DNA"/>
</dbReference>
<protein>
    <recommendedName>
        <fullName evidence="2">SAP domain-containing protein</fullName>
    </recommendedName>
</protein>
<feature type="region of interest" description="Disordered" evidence="1">
    <location>
        <begin position="17"/>
        <end position="44"/>
    </location>
</feature>
<reference evidence="3" key="1">
    <citation type="submission" date="2021-01" db="EMBL/GenBank/DDBJ databases">
        <authorList>
            <person name="Kaushik A."/>
        </authorList>
    </citation>
    <scope>NUCLEOTIDE SEQUENCE</scope>
    <source>
        <strain evidence="3">AG5</strain>
    </source>
</reference>
<dbReference type="PANTHER" id="PTHR46579:SF1">
    <property type="entry name" value="F5_8 TYPE C DOMAIN-CONTAINING PROTEIN"/>
    <property type="match status" value="1"/>
</dbReference>
<name>A0A8H3DSS0_9AGAM</name>
<comment type="caution">
    <text evidence="3">The sequence shown here is derived from an EMBL/GenBank/DDBJ whole genome shotgun (WGS) entry which is preliminary data.</text>
</comment>
<evidence type="ECO:0000259" key="2">
    <source>
        <dbReference type="PROSITE" id="PS50800"/>
    </source>
</evidence>
<organism evidence="3 4">
    <name type="scientific">Rhizoctonia solani</name>
    <dbReference type="NCBI Taxonomy" id="456999"/>
    <lineage>
        <taxon>Eukaryota</taxon>
        <taxon>Fungi</taxon>
        <taxon>Dikarya</taxon>
        <taxon>Basidiomycota</taxon>
        <taxon>Agaricomycotina</taxon>
        <taxon>Agaricomycetes</taxon>
        <taxon>Cantharellales</taxon>
        <taxon>Ceratobasidiaceae</taxon>
        <taxon>Rhizoctonia</taxon>
    </lineage>
</organism>
<dbReference type="PANTHER" id="PTHR46579">
    <property type="entry name" value="F5/8 TYPE C DOMAIN-CONTAINING PROTEIN-RELATED"/>
    <property type="match status" value="1"/>
</dbReference>
<feature type="domain" description="SAP" evidence="2">
    <location>
        <begin position="714"/>
        <end position="748"/>
    </location>
</feature>
<gene>
    <name evidence="3" type="ORF">RDB_LOCUS12457</name>
</gene>
<evidence type="ECO:0000313" key="3">
    <source>
        <dbReference type="EMBL" id="CAE7067092.1"/>
    </source>
</evidence>
<dbReference type="AlphaFoldDB" id="A0A8H3DSS0"/>
<accession>A0A8H3DSS0</accession>
<dbReference type="InterPro" id="IPR003034">
    <property type="entry name" value="SAP_dom"/>
</dbReference>
<dbReference type="Proteomes" id="UP000663827">
    <property type="component" value="Unassembled WGS sequence"/>
</dbReference>
<proteinExistence type="predicted"/>
<evidence type="ECO:0000256" key="1">
    <source>
        <dbReference type="SAM" id="MobiDB-lite"/>
    </source>
</evidence>